<dbReference type="PROSITE" id="PS50109">
    <property type="entry name" value="HIS_KIN"/>
    <property type="match status" value="1"/>
</dbReference>
<dbReference type="PANTHER" id="PTHR43711">
    <property type="entry name" value="TWO-COMPONENT HISTIDINE KINASE"/>
    <property type="match status" value="1"/>
</dbReference>
<evidence type="ECO:0000256" key="6">
    <source>
        <dbReference type="ARBA" id="ARBA00023012"/>
    </source>
</evidence>
<dbReference type="EMBL" id="DXCV01000082">
    <property type="protein sequence ID" value="HIY89350.1"/>
    <property type="molecule type" value="Genomic_DNA"/>
</dbReference>
<dbReference type="Proteomes" id="UP000886851">
    <property type="component" value="Unassembled WGS sequence"/>
</dbReference>
<dbReference type="InterPro" id="IPR036890">
    <property type="entry name" value="HATPase_C_sf"/>
</dbReference>
<dbReference type="PANTHER" id="PTHR43711:SF1">
    <property type="entry name" value="HISTIDINE KINASE 1"/>
    <property type="match status" value="1"/>
</dbReference>
<dbReference type="EC" id="2.7.13.3" evidence="2"/>
<evidence type="ECO:0000256" key="3">
    <source>
        <dbReference type="ARBA" id="ARBA00022553"/>
    </source>
</evidence>
<proteinExistence type="predicted"/>
<dbReference type="Pfam" id="PF00512">
    <property type="entry name" value="HisKA"/>
    <property type="match status" value="1"/>
</dbReference>
<keyword evidence="7" id="KW-0812">Transmembrane</keyword>
<evidence type="ECO:0000259" key="8">
    <source>
        <dbReference type="PROSITE" id="PS50109"/>
    </source>
</evidence>
<dbReference type="InterPro" id="IPR004358">
    <property type="entry name" value="Sig_transdc_His_kin-like_C"/>
</dbReference>
<dbReference type="PRINTS" id="PR00344">
    <property type="entry name" value="BCTRLSENSOR"/>
</dbReference>
<dbReference type="InterPro" id="IPR003594">
    <property type="entry name" value="HATPase_dom"/>
</dbReference>
<dbReference type="CDD" id="cd00082">
    <property type="entry name" value="HisKA"/>
    <property type="match status" value="1"/>
</dbReference>
<dbReference type="InterPro" id="IPR050736">
    <property type="entry name" value="Sensor_HK_Regulatory"/>
</dbReference>
<accession>A0A9D2CMC7</accession>
<sequence length="491" mass="55729">MKLPAKHIALVVVLSLAAIFAYQAYWLVNLYRTQCRATEHDIAEAMRLSDYNEIILRVERLEQDSIQHGEVSVSAGYNDTTPYVESRTIVTEQRGDSLSTTTQVQQTRDTAAIDTSLHTNSTDFLFGRKNTMQELAGYFQRGLHAGLDVIRDPDFATYDSLLRDELHRADIIAPYRLTHLHQGDTLATGGTPGYIPSPEAKTYEYSYDLHGKWLYLLTTEPLGGWVLRQMAGILATSAIILLVLGFSFWYLIRILLRQRTLEEMKDDFTNNMTHELKTPIAVAYAANDALLNFGADADEAKRIRYLRICQEQLKRLGGLVEQILSLSMERRKTFRLQRTTFPVAEIIAPLIEEHKLKADKPVRISTRITPPDLMINADRTHFANIVSNLLDNAIKYSIGQAEVKIDSHREGETFIFSVQDKGIGIPKDKLPRVFDKFYRVPTGNLHDVKGYGLGLYYVKTMVEQHGGTVEVESEPGRGSEFIIKLRMKNEE</sequence>
<feature type="domain" description="Histidine kinase" evidence="8">
    <location>
        <begin position="271"/>
        <end position="489"/>
    </location>
</feature>
<evidence type="ECO:0000256" key="5">
    <source>
        <dbReference type="ARBA" id="ARBA00022777"/>
    </source>
</evidence>
<dbReference type="SMART" id="SM00387">
    <property type="entry name" value="HATPase_c"/>
    <property type="match status" value="1"/>
</dbReference>
<keyword evidence="7" id="KW-1133">Transmembrane helix</keyword>
<dbReference type="InterPro" id="IPR005467">
    <property type="entry name" value="His_kinase_dom"/>
</dbReference>
<dbReference type="SUPFAM" id="SSF47384">
    <property type="entry name" value="Homodimeric domain of signal transducing histidine kinase"/>
    <property type="match status" value="1"/>
</dbReference>
<keyword evidence="7" id="KW-0472">Membrane</keyword>
<dbReference type="InterPro" id="IPR036097">
    <property type="entry name" value="HisK_dim/P_sf"/>
</dbReference>
<dbReference type="Pfam" id="PF02518">
    <property type="entry name" value="HATPase_c"/>
    <property type="match status" value="1"/>
</dbReference>
<dbReference type="CDD" id="cd00075">
    <property type="entry name" value="HATPase"/>
    <property type="match status" value="1"/>
</dbReference>
<dbReference type="InterPro" id="IPR003661">
    <property type="entry name" value="HisK_dim/P_dom"/>
</dbReference>
<keyword evidence="4" id="KW-0808">Transferase</keyword>
<dbReference type="Gene3D" id="3.30.565.10">
    <property type="entry name" value="Histidine kinase-like ATPase, C-terminal domain"/>
    <property type="match status" value="1"/>
</dbReference>
<evidence type="ECO:0000313" key="10">
    <source>
        <dbReference type="Proteomes" id="UP000886851"/>
    </source>
</evidence>
<keyword evidence="3" id="KW-0597">Phosphoprotein</keyword>
<keyword evidence="5 9" id="KW-0418">Kinase</keyword>
<dbReference type="GO" id="GO:0000155">
    <property type="term" value="F:phosphorelay sensor kinase activity"/>
    <property type="evidence" value="ECO:0007669"/>
    <property type="project" value="InterPro"/>
</dbReference>
<evidence type="ECO:0000256" key="1">
    <source>
        <dbReference type="ARBA" id="ARBA00000085"/>
    </source>
</evidence>
<keyword evidence="6" id="KW-0902">Two-component regulatory system</keyword>
<gene>
    <name evidence="9" type="ORF">H9824_11705</name>
</gene>
<dbReference type="SMART" id="SM00388">
    <property type="entry name" value="HisKA"/>
    <property type="match status" value="1"/>
</dbReference>
<evidence type="ECO:0000256" key="4">
    <source>
        <dbReference type="ARBA" id="ARBA00022679"/>
    </source>
</evidence>
<dbReference type="Gene3D" id="1.10.287.130">
    <property type="match status" value="1"/>
</dbReference>
<reference evidence="9" key="1">
    <citation type="journal article" date="2021" name="PeerJ">
        <title>Extensive microbial diversity within the chicken gut microbiome revealed by metagenomics and culture.</title>
        <authorList>
            <person name="Gilroy R."/>
            <person name="Ravi A."/>
            <person name="Getino M."/>
            <person name="Pursley I."/>
            <person name="Horton D.L."/>
            <person name="Alikhan N.F."/>
            <person name="Baker D."/>
            <person name="Gharbi K."/>
            <person name="Hall N."/>
            <person name="Watson M."/>
            <person name="Adriaenssens E.M."/>
            <person name="Foster-Nyarko E."/>
            <person name="Jarju S."/>
            <person name="Secka A."/>
            <person name="Antonio M."/>
            <person name="Oren A."/>
            <person name="Chaudhuri R.R."/>
            <person name="La Ragione R."/>
            <person name="Hildebrand F."/>
            <person name="Pallen M.J."/>
        </authorList>
    </citation>
    <scope>NUCLEOTIDE SEQUENCE</scope>
    <source>
        <strain evidence="9">Gambia2-208</strain>
    </source>
</reference>
<dbReference type="AlphaFoldDB" id="A0A9D2CMC7"/>
<reference evidence="9" key="2">
    <citation type="submission" date="2021-04" db="EMBL/GenBank/DDBJ databases">
        <authorList>
            <person name="Gilroy R."/>
        </authorList>
    </citation>
    <scope>NUCLEOTIDE SEQUENCE</scope>
    <source>
        <strain evidence="9">Gambia2-208</strain>
    </source>
</reference>
<evidence type="ECO:0000256" key="7">
    <source>
        <dbReference type="SAM" id="Phobius"/>
    </source>
</evidence>
<evidence type="ECO:0000256" key="2">
    <source>
        <dbReference type="ARBA" id="ARBA00012438"/>
    </source>
</evidence>
<organism evidence="9 10">
    <name type="scientific">Candidatus Bacteroides pullicola</name>
    <dbReference type="NCBI Taxonomy" id="2838475"/>
    <lineage>
        <taxon>Bacteria</taxon>
        <taxon>Pseudomonadati</taxon>
        <taxon>Bacteroidota</taxon>
        <taxon>Bacteroidia</taxon>
        <taxon>Bacteroidales</taxon>
        <taxon>Bacteroidaceae</taxon>
        <taxon>Bacteroides</taxon>
    </lineage>
</organism>
<dbReference type="FunFam" id="3.30.565.10:FF:000006">
    <property type="entry name" value="Sensor histidine kinase WalK"/>
    <property type="match status" value="1"/>
</dbReference>
<feature type="transmembrane region" description="Helical" evidence="7">
    <location>
        <begin position="230"/>
        <end position="252"/>
    </location>
</feature>
<dbReference type="SUPFAM" id="SSF55874">
    <property type="entry name" value="ATPase domain of HSP90 chaperone/DNA topoisomerase II/histidine kinase"/>
    <property type="match status" value="1"/>
</dbReference>
<name>A0A9D2CMC7_9BACE</name>
<comment type="caution">
    <text evidence="9">The sequence shown here is derived from an EMBL/GenBank/DDBJ whole genome shotgun (WGS) entry which is preliminary data.</text>
</comment>
<comment type="catalytic activity">
    <reaction evidence="1">
        <text>ATP + protein L-histidine = ADP + protein N-phospho-L-histidine.</text>
        <dbReference type="EC" id="2.7.13.3"/>
    </reaction>
</comment>
<protein>
    <recommendedName>
        <fullName evidence="2">histidine kinase</fullName>
        <ecNumber evidence="2">2.7.13.3</ecNumber>
    </recommendedName>
</protein>
<evidence type="ECO:0000313" key="9">
    <source>
        <dbReference type="EMBL" id="HIY89350.1"/>
    </source>
</evidence>